<evidence type="ECO:0000259" key="1">
    <source>
        <dbReference type="Pfam" id="PF00149"/>
    </source>
</evidence>
<dbReference type="PANTHER" id="PTHR46546:SF4">
    <property type="entry name" value="SHEWANELLA-LIKE PROTEIN PHOSPHATASE 1"/>
    <property type="match status" value="1"/>
</dbReference>
<evidence type="ECO:0000313" key="3">
    <source>
        <dbReference type="Proteomes" id="UP001211065"/>
    </source>
</evidence>
<dbReference type="InterPro" id="IPR029052">
    <property type="entry name" value="Metallo-depent_PP-like"/>
</dbReference>
<dbReference type="GO" id="GO:0016787">
    <property type="term" value="F:hydrolase activity"/>
    <property type="evidence" value="ECO:0007669"/>
    <property type="project" value="InterPro"/>
</dbReference>
<comment type="caution">
    <text evidence="2">The sequence shown here is derived from an EMBL/GenBank/DDBJ whole genome shotgun (WGS) entry which is preliminary data.</text>
</comment>
<name>A0AAD5XRJ9_9FUNG</name>
<gene>
    <name evidence="2" type="ORF">HK099_002572</name>
</gene>
<dbReference type="SUPFAM" id="SSF56300">
    <property type="entry name" value="Metallo-dependent phosphatases"/>
    <property type="match status" value="1"/>
</dbReference>
<dbReference type="AlphaFoldDB" id="A0AAD5XRJ9"/>
<sequence>MFEGIKKILYGIDESVVKDFFQVDELDNFFFKFKSVFAIGDLHGDYDNTVRILTHQQIIDKDLNWNVKDSILVQTGDIVDRGPGTILLYKLFQTLSKQAQLHGGRVVSLLGNHEVMNMMGDLRYVDPGDMQSFGGADKRKREWSKSGNLGKYLRKLNITEIVGDSVFVHGGINLQYAKIGVDNINKISRDFLNLDFIPMNEILIHPDCPLWYRTYATEPESKACMILRDTLDVLGVKRMIIGHTPQESGKILSRCNMSLKNDKDTFQPRLYVIDLAISKAYGALGQGLLEIKYGENFNNVSIKGLYFNEIVNFV</sequence>
<feature type="domain" description="Calcineurin-like phosphoesterase" evidence="1">
    <location>
        <begin position="36"/>
        <end position="246"/>
    </location>
</feature>
<accession>A0AAD5XRJ9</accession>
<protein>
    <recommendedName>
        <fullName evidence="1">Calcineurin-like phosphoesterase domain-containing protein</fullName>
    </recommendedName>
</protein>
<dbReference type="EMBL" id="JADGJW010001863">
    <property type="protein sequence ID" value="KAJ3200640.1"/>
    <property type="molecule type" value="Genomic_DNA"/>
</dbReference>
<dbReference type="Proteomes" id="UP001211065">
    <property type="component" value="Unassembled WGS sequence"/>
</dbReference>
<dbReference type="Gene3D" id="3.60.21.10">
    <property type="match status" value="1"/>
</dbReference>
<dbReference type="Pfam" id="PF00149">
    <property type="entry name" value="Metallophos"/>
    <property type="match status" value="1"/>
</dbReference>
<dbReference type="InterPro" id="IPR004843">
    <property type="entry name" value="Calcineurin-like_PHP"/>
</dbReference>
<organism evidence="2 3">
    <name type="scientific">Clydaea vesicula</name>
    <dbReference type="NCBI Taxonomy" id="447962"/>
    <lineage>
        <taxon>Eukaryota</taxon>
        <taxon>Fungi</taxon>
        <taxon>Fungi incertae sedis</taxon>
        <taxon>Chytridiomycota</taxon>
        <taxon>Chytridiomycota incertae sedis</taxon>
        <taxon>Chytridiomycetes</taxon>
        <taxon>Lobulomycetales</taxon>
        <taxon>Lobulomycetaceae</taxon>
        <taxon>Clydaea</taxon>
    </lineage>
</organism>
<evidence type="ECO:0000313" key="2">
    <source>
        <dbReference type="EMBL" id="KAJ3200640.1"/>
    </source>
</evidence>
<keyword evidence="3" id="KW-1185">Reference proteome</keyword>
<dbReference type="PANTHER" id="PTHR46546">
    <property type="entry name" value="SHEWANELLA-LIKE PROTEIN PHOSPHATASE 1"/>
    <property type="match status" value="1"/>
</dbReference>
<reference evidence="2" key="1">
    <citation type="submission" date="2020-05" db="EMBL/GenBank/DDBJ databases">
        <title>Phylogenomic resolution of chytrid fungi.</title>
        <authorList>
            <person name="Stajich J.E."/>
            <person name="Amses K."/>
            <person name="Simmons R."/>
            <person name="Seto K."/>
            <person name="Myers J."/>
            <person name="Bonds A."/>
            <person name="Quandt C.A."/>
            <person name="Barry K."/>
            <person name="Liu P."/>
            <person name="Grigoriev I."/>
            <person name="Longcore J.E."/>
            <person name="James T.Y."/>
        </authorList>
    </citation>
    <scope>NUCLEOTIDE SEQUENCE</scope>
    <source>
        <strain evidence="2">JEL0476</strain>
    </source>
</reference>
<proteinExistence type="predicted"/>